<name>A0ABU9ICH0_9SPHN</name>
<dbReference type="Proteomes" id="UP001497045">
    <property type="component" value="Unassembled WGS sequence"/>
</dbReference>
<dbReference type="Pfam" id="PF13621">
    <property type="entry name" value="Cupin_8"/>
    <property type="match status" value="1"/>
</dbReference>
<feature type="domain" description="JmjC" evidence="1">
    <location>
        <begin position="176"/>
        <end position="323"/>
    </location>
</feature>
<dbReference type="InterPro" id="IPR003347">
    <property type="entry name" value="JmjC_dom"/>
</dbReference>
<dbReference type="InterPro" id="IPR041667">
    <property type="entry name" value="Cupin_8"/>
</dbReference>
<gene>
    <name evidence="2" type="ORF">AAEO60_03655</name>
</gene>
<dbReference type="PANTHER" id="PTHR12461">
    <property type="entry name" value="HYPOXIA-INDUCIBLE FACTOR 1 ALPHA INHIBITOR-RELATED"/>
    <property type="match status" value="1"/>
</dbReference>
<dbReference type="EMBL" id="JBBYHV010000001">
    <property type="protein sequence ID" value="MEL1249759.1"/>
    <property type="molecule type" value="Genomic_DNA"/>
</dbReference>
<dbReference type="SMART" id="SM00558">
    <property type="entry name" value="JmjC"/>
    <property type="match status" value="1"/>
</dbReference>
<dbReference type="SUPFAM" id="SSF51197">
    <property type="entry name" value="Clavaminate synthase-like"/>
    <property type="match status" value="1"/>
</dbReference>
<dbReference type="RefSeq" id="WP_341672286.1">
    <property type="nucleotide sequence ID" value="NZ_JBBYHV010000001.1"/>
</dbReference>
<dbReference type="PANTHER" id="PTHR12461:SF105">
    <property type="entry name" value="HYPOXIA-INDUCIBLE FACTOR 1-ALPHA INHIBITOR"/>
    <property type="match status" value="1"/>
</dbReference>
<accession>A0ABU9ICH0</accession>
<protein>
    <submittedName>
        <fullName evidence="2">Cupin-like domain-containing protein</fullName>
    </submittedName>
</protein>
<evidence type="ECO:0000313" key="2">
    <source>
        <dbReference type="EMBL" id="MEL1249759.1"/>
    </source>
</evidence>
<sequence>MSDKRQIVAQAVMDGADIRERLLASGMTPAAVDYEIKRAEADPVVIAAQRLRRQLAKRDWTLQLQGRLAGTRADGLTIPTVANIEPQRFIDEFYAANRPVVLTGLVDHWPALAKWTLDYLDSVVGDALVELQAERGSAADYEQAKDRHKRGAQFRTVTSAMRRVESSNQFYITAYNDTNNKVALAKLWDDLGPVSILRKSGGRDGFFWMGPKGTLTPFHHDLTNNLLVQVMGRKKSHLVPSWEVGRMKNSKHCFSDRSPADWDTNDANLPPMLECTIGPGDALFLPIGWWHHVEALDHSISMSFTNFAADNGFFEDYPPDTRF</sequence>
<organism evidence="2 3">
    <name type="scientific">Aurantiacibacter gilvus</name>
    <dbReference type="NCBI Taxonomy" id="3139141"/>
    <lineage>
        <taxon>Bacteria</taxon>
        <taxon>Pseudomonadati</taxon>
        <taxon>Pseudomonadota</taxon>
        <taxon>Alphaproteobacteria</taxon>
        <taxon>Sphingomonadales</taxon>
        <taxon>Erythrobacteraceae</taxon>
        <taxon>Aurantiacibacter</taxon>
    </lineage>
</organism>
<proteinExistence type="predicted"/>
<comment type="caution">
    <text evidence="2">The sequence shown here is derived from an EMBL/GenBank/DDBJ whole genome shotgun (WGS) entry which is preliminary data.</text>
</comment>
<keyword evidence="3" id="KW-1185">Reference proteome</keyword>
<evidence type="ECO:0000259" key="1">
    <source>
        <dbReference type="PROSITE" id="PS51184"/>
    </source>
</evidence>
<dbReference type="Gene3D" id="2.60.120.650">
    <property type="entry name" value="Cupin"/>
    <property type="match status" value="1"/>
</dbReference>
<evidence type="ECO:0000313" key="3">
    <source>
        <dbReference type="Proteomes" id="UP001497045"/>
    </source>
</evidence>
<dbReference type="PROSITE" id="PS51184">
    <property type="entry name" value="JMJC"/>
    <property type="match status" value="1"/>
</dbReference>
<reference evidence="2 3" key="1">
    <citation type="submission" date="2024-04" db="EMBL/GenBank/DDBJ databases">
        <title>Aurantiacibacter sp. DGU6 16S ribosomal RNA gene Genome sequencing and assembly.</title>
        <authorList>
            <person name="Park S."/>
        </authorList>
    </citation>
    <scope>NUCLEOTIDE SEQUENCE [LARGE SCALE GENOMIC DNA]</scope>
    <source>
        <strain evidence="2 3">DGU6</strain>
    </source>
</reference>